<evidence type="ECO:0000313" key="6">
    <source>
        <dbReference type="Proteomes" id="UP000663829"/>
    </source>
</evidence>
<proteinExistence type="predicted"/>
<evidence type="ECO:0000313" key="5">
    <source>
        <dbReference type="EMBL" id="CAF4447665.1"/>
    </source>
</evidence>
<feature type="signal peptide" evidence="1">
    <location>
        <begin position="1"/>
        <end position="23"/>
    </location>
</feature>
<dbReference type="EMBL" id="CAJNOK010043039">
    <property type="protein sequence ID" value="CAF1567242.1"/>
    <property type="molecule type" value="Genomic_DNA"/>
</dbReference>
<keyword evidence="1" id="KW-0732">Signal</keyword>
<feature type="chain" id="PRO_5036412576" evidence="1">
    <location>
        <begin position="24"/>
        <end position="99"/>
    </location>
</feature>
<dbReference type="Proteomes" id="UP000677228">
    <property type="component" value="Unassembled WGS sequence"/>
</dbReference>
<dbReference type="AlphaFoldDB" id="A0A815ZB17"/>
<dbReference type="Proteomes" id="UP000682733">
    <property type="component" value="Unassembled WGS sequence"/>
</dbReference>
<evidence type="ECO:0000313" key="4">
    <source>
        <dbReference type="EMBL" id="CAF4360684.1"/>
    </source>
</evidence>
<comment type="caution">
    <text evidence="3">The sequence shown here is derived from an EMBL/GenBank/DDBJ whole genome shotgun (WGS) entry which is preliminary data.</text>
</comment>
<name>A0A815ZB17_9BILA</name>
<dbReference type="EMBL" id="CAJNOQ010031502">
    <property type="protein sequence ID" value="CAF1580457.1"/>
    <property type="molecule type" value="Genomic_DNA"/>
</dbReference>
<protein>
    <submittedName>
        <fullName evidence="3">Uncharacterized protein</fullName>
    </submittedName>
</protein>
<organism evidence="3 6">
    <name type="scientific">Didymodactylos carnosus</name>
    <dbReference type="NCBI Taxonomy" id="1234261"/>
    <lineage>
        <taxon>Eukaryota</taxon>
        <taxon>Metazoa</taxon>
        <taxon>Spiralia</taxon>
        <taxon>Gnathifera</taxon>
        <taxon>Rotifera</taxon>
        <taxon>Eurotatoria</taxon>
        <taxon>Bdelloidea</taxon>
        <taxon>Philodinida</taxon>
        <taxon>Philodinidae</taxon>
        <taxon>Didymodactylos</taxon>
    </lineage>
</organism>
<evidence type="ECO:0000313" key="2">
    <source>
        <dbReference type="EMBL" id="CAF1567242.1"/>
    </source>
</evidence>
<evidence type="ECO:0000256" key="1">
    <source>
        <dbReference type="SAM" id="SignalP"/>
    </source>
</evidence>
<reference evidence="3" key="1">
    <citation type="submission" date="2021-02" db="EMBL/GenBank/DDBJ databases">
        <authorList>
            <person name="Nowell W R."/>
        </authorList>
    </citation>
    <scope>NUCLEOTIDE SEQUENCE</scope>
</reference>
<dbReference type="Proteomes" id="UP000663829">
    <property type="component" value="Unassembled WGS sequence"/>
</dbReference>
<accession>A0A815ZB17</accession>
<dbReference type="EMBL" id="CAJOBC010097455">
    <property type="protein sequence ID" value="CAF4447665.1"/>
    <property type="molecule type" value="Genomic_DNA"/>
</dbReference>
<evidence type="ECO:0000313" key="3">
    <source>
        <dbReference type="EMBL" id="CAF1580457.1"/>
    </source>
</evidence>
<dbReference type="EMBL" id="CAJOBA010065766">
    <property type="protein sequence ID" value="CAF4360684.1"/>
    <property type="molecule type" value="Genomic_DNA"/>
</dbReference>
<gene>
    <name evidence="3" type="ORF">GPM918_LOCUS41048</name>
    <name evidence="2" type="ORF">OVA965_LOCUS40153</name>
    <name evidence="5" type="ORF">SRO942_LOCUS42055</name>
    <name evidence="4" type="ORF">TMI583_LOCUS41550</name>
</gene>
<dbReference type="Proteomes" id="UP000681722">
    <property type="component" value="Unassembled WGS sequence"/>
</dbReference>
<sequence length="99" mass="11236">MRSSSVLAIVVVLLVCLFKHGNSVPVEMETTTAMTTEFTATESSRKDIVFNSTEGEMEKPRYPHDGYCGHLEEACSDERRCCPDFECYHSEGRCIYLMQ</sequence>
<keyword evidence="6" id="KW-1185">Reference proteome</keyword>